<name>A0A1A9WLZ8_9MUSC</name>
<dbReference type="AlphaFoldDB" id="A0A1A9WLZ8"/>
<protein>
    <submittedName>
        <fullName evidence="2">Uncharacterized protein</fullName>
    </submittedName>
</protein>
<dbReference type="VEuPathDB" id="VectorBase:GBRI024434"/>
<keyword evidence="3" id="KW-1185">Reference proteome</keyword>
<organism evidence="2 3">
    <name type="scientific">Glossina brevipalpis</name>
    <dbReference type="NCBI Taxonomy" id="37001"/>
    <lineage>
        <taxon>Eukaryota</taxon>
        <taxon>Metazoa</taxon>
        <taxon>Ecdysozoa</taxon>
        <taxon>Arthropoda</taxon>
        <taxon>Hexapoda</taxon>
        <taxon>Insecta</taxon>
        <taxon>Pterygota</taxon>
        <taxon>Neoptera</taxon>
        <taxon>Endopterygota</taxon>
        <taxon>Diptera</taxon>
        <taxon>Brachycera</taxon>
        <taxon>Muscomorpha</taxon>
        <taxon>Hippoboscoidea</taxon>
        <taxon>Glossinidae</taxon>
        <taxon>Glossina</taxon>
    </lineage>
</organism>
<proteinExistence type="predicted"/>
<evidence type="ECO:0000256" key="1">
    <source>
        <dbReference type="SAM" id="Phobius"/>
    </source>
</evidence>
<sequence>MERFETEIDRENDSIGFMTTISKHINYTLHAYAVTCTIVFAFLIDLNKKERKQISTEKICRWEMKLVFLADIITNPGIDICLKCYSLGNRIQVRTDNGFDLPFMLE</sequence>
<keyword evidence="1" id="KW-0472">Membrane</keyword>
<accession>A0A1A9WLZ8</accession>
<evidence type="ECO:0000313" key="2">
    <source>
        <dbReference type="EnsemblMetazoa" id="GBRI024434-PA"/>
    </source>
</evidence>
<dbReference type="EnsemblMetazoa" id="GBRI024434-RA">
    <property type="protein sequence ID" value="GBRI024434-PA"/>
    <property type="gene ID" value="GBRI024434"/>
</dbReference>
<reference evidence="3" key="1">
    <citation type="submission" date="2014-03" db="EMBL/GenBank/DDBJ databases">
        <authorList>
            <person name="Aksoy S."/>
            <person name="Warren W."/>
            <person name="Wilson R.K."/>
        </authorList>
    </citation>
    <scope>NUCLEOTIDE SEQUENCE [LARGE SCALE GENOMIC DNA]</scope>
    <source>
        <strain evidence="3">IAEA</strain>
    </source>
</reference>
<reference evidence="2" key="2">
    <citation type="submission" date="2020-05" db="UniProtKB">
        <authorList>
            <consortium name="EnsemblMetazoa"/>
        </authorList>
    </citation>
    <scope>IDENTIFICATION</scope>
    <source>
        <strain evidence="2">IAEA</strain>
    </source>
</reference>
<dbReference type="Proteomes" id="UP000091820">
    <property type="component" value="Unassembled WGS sequence"/>
</dbReference>
<feature type="transmembrane region" description="Helical" evidence="1">
    <location>
        <begin position="27"/>
        <end position="46"/>
    </location>
</feature>
<evidence type="ECO:0000313" key="3">
    <source>
        <dbReference type="Proteomes" id="UP000091820"/>
    </source>
</evidence>
<keyword evidence="1" id="KW-0812">Transmembrane</keyword>
<keyword evidence="1" id="KW-1133">Transmembrane helix</keyword>